<feature type="non-terminal residue" evidence="7">
    <location>
        <position position="287"/>
    </location>
</feature>
<dbReference type="InterPro" id="IPR027417">
    <property type="entry name" value="P-loop_NTPase"/>
</dbReference>
<organism evidence="7 8">
    <name type="scientific">Streblomastix strix</name>
    <dbReference type="NCBI Taxonomy" id="222440"/>
    <lineage>
        <taxon>Eukaryota</taxon>
        <taxon>Metamonada</taxon>
        <taxon>Preaxostyla</taxon>
        <taxon>Oxymonadida</taxon>
        <taxon>Streblomastigidae</taxon>
        <taxon>Streblomastix</taxon>
    </lineage>
</organism>
<dbReference type="FunFam" id="2.40.30.10:FF:000020">
    <property type="entry name" value="Translation elongation factor EF-1"/>
    <property type="match status" value="1"/>
</dbReference>
<accession>A0A5J4TXA8</accession>
<keyword evidence="5" id="KW-0342">GTP-binding</keyword>
<protein>
    <submittedName>
        <fullName evidence="7">Putative Eukaryotic peptide chain release factor GTP-binding subunit</fullName>
    </submittedName>
</protein>
<dbReference type="Proteomes" id="UP000324800">
    <property type="component" value="Unassembled WGS sequence"/>
</dbReference>
<dbReference type="InterPro" id="IPR000795">
    <property type="entry name" value="T_Tr_GTP-bd_dom"/>
</dbReference>
<dbReference type="AlphaFoldDB" id="A0A5J4TXA8"/>
<dbReference type="GO" id="GO:0003924">
    <property type="term" value="F:GTPase activity"/>
    <property type="evidence" value="ECO:0007669"/>
    <property type="project" value="InterPro"/>
</dbReference>
<dbReference type="InterPro" id="IPR050100">
    <property type="entry name" value="TRAFAC_GTPase_members"/>
</dbReference>
<evidence type="ECO:0000256" key="4">
    <source>
        <dbReference type="ARBA" id="ARBA00022741"/>
    </source>
</evidence>
<evidence type="ECO:0000256" key="5">
    <source>
        <dbReference type="ARBA" id="ARBA00023134"/>
    </source>
</evidence>
<sequence length="287" mass="32491">VVSARKGEFEVSFQRDGQIREHIIIARTVGVQTLIVAVNKMDEIDWSQERYEKIKQKIQSLLKSAGWKDSDCYWVPISGFNGDNLIEKQQSNKANWYNGPSLLSIIEDSHPSERMNDSPLLLTINDKYKEMGNLVVQGKLESGQVRIGDGLLIQPSNRQVEVVSIESDSQKFESAEAGDKINVSIRGINNIIIKPGYCLCSRNKPIHTTDYFEAQFMIRECKNVISAGFHCVVHVHAAQEEAIITKILSIVEKQKQRTLKAPLFVKVGQTVICRFRLANEICLEPYK</sequence>
<evidence type="ECO:0000313" key="7">
    <source>
        <dbReference type="EMBL" id="KAA6362553.1"/>
    </source>
</evidence>
<evidence type="ECO:0000256" key="2">
    <source>
        <dbReference type="ARBA" id="ARBA00007249"/>
    </source>
</evidence>
<dbReference type="Pfam" id="PF22594">
    <property type="entry name" value="GTP-eEF1A_C"/>
    <property type="match status" value="1"/>
</dbReference>
<dbReference type="InterPro" id="IPR054696">
    <property type="entry name" value="GTP-eEF1A_C"/>
</dbReference>
<dbReference type="Pfam" id="PF00009">
    <property type="entry name" value="GTP_EFTU"/>
    <property type="match status" value="1"/>
</dbReference>
<evidence type="ECO:0000313" key="8">
    <source>
        <dbReference type="Proteomes" id="UP000324800"/>
    </source>
</evidence>
<dbReference type="PANTHER" id="PTHR23115">
    <property type="entry name" value="TRANSLATION FACTOR"/>
    <property type="match status" value="1"/>
</dbReference>
<comment type="caution">
    <text evidence="7">The sequence shown here is derived from an EMBL/GenBank/DDBJ whole genome shotgun (WGS) entry which is preliminary data.</text>
</comment>
<proteinExistence type="inferred from homology"/>
<keyword evidence="4" id="KW-0547">Nucleotide-binding</keyword>
<dbReference type="OrthoDB" id="342024at2759"/>
<dbReference type="SUPFAM" id="SSF52540">
    <property type="entry name" value="P-loop containing nucleoside triphosphate hydrolases"/>
    <property type="match status" value="1"/>
</dbReference>
<dbReference type="Gene3D" id="3.40.50.300">
    <property type="entry name" value="P-loop containing nucleotide triphosphate hydrolases"/>
    <property type="match status" value="1"/>
</dbReference>
<dbReference type="InterPro" id="IPR009001">
    <property type="entry name" value="Transl_elong_EF1A/Init_IF2_C"/>
</dbReference>
<dbReference type="SUPFAM" id="SSF50447">
    <property type="entry name" value="Translation proteins"/>
    <property type="match status" value="1"/>
</dbReference>
<dbReference type="PROSITE" id="PS51722">
    <property type="entry name" value="G_TR_2"/>
    <property type="match status" value="1"/>
</dbReference>
<comment type="subcellular location">
    <subcellularLocation>
        <location evidence="1">Cytoplasm</location>
    </subcellularLocation>
</comment>
<comment type="similarity">
    <text evidence="2">Belongs to the TRAFAC class translation factor GTPase superfamily. Classic translation factor GTPase family. EF-Tu/EF-1A subfamily.</text>
</comment>
<dbReference type="SUPFAM" id="SSF50465">
    <property type="entry name" value="EF-Tu/eEF-1alpha/eIF2-gamma C-terminal domain"/>
    <property type="match status" value="1"/>
</dbReference>
<feature type="non-terminal residue" evidence="7">
    <location>
        <position position="1"/>
    </location>
</feature>
<evidence type="ECO:0000256" key="3">
    <source>
        <dbReference type="ARBA" id="ARBA00022490"/>
    </source>
</evidence>
<dbReference type="GO" id="GO:0005737">
    <property type="term" value="C:cytoplasm"/>
    <property type="evidence" value="ECO:0007669"/>
    <property type="project" value="UniProtKB-SubCell"/>
</dbReference>
<evidence type="ECO:0000259" key="6">
    <source>
        <dbReference type="PROSITE" id="PS51722"/>
    </source>
</evidence>
<name>A0A5J4TXA8_9EUKA</name>
<dbReference type="GO" id="GO:0005525">
    <property type="term" value="F:GTP binding"/>
    <property type="evidence" value="ECO:0007669"/>
    <property type="project" value="UniProtKB-KW"/>
</dbReference>
<keyword evidence="3" id="KW-0963">Cytoplasm</keyword>
<dbReference type="EMBL" id="SNRW01024034">
    <property type="protein sequence ID" value="KAA6362553.1"/>
    <property type="molecule type" value="Genomic_DNA"/>
</dbReference>
<feature type="domain" description="Tr-type G" evidence="6">
    <location>
        <begin position="1"/>
        <end position="120"/>
    </location>
</feature>
<dbReference type="Gene3D" id="2.40.30.10">
    <property type="entry name" value="Translation factors"/>
    <property type="match status" value="2"/>
</dbReference>
<dbReference type="InterPro" id="IPR009000">
    <property type="entry name" value="Transl_B-barrel_sf"/>
</dbReference>
<gene>
    <name evidence="7" type="ORF">EZS28_041920</name>
</gene>
<evidence type="ECO:0000256" key="1">
    <source>
        <dbReference type="ARBA" id="ARBA00004496"/>
    </source>
</evidence>
<reference evidence="7 8" key="1">
    <citation type="submission" date="2019-03" db="EMBL/GenBank/DDBJ databases">
        <title>Single cell metagenomics reveals metabolic interactions within the superorganism composed of flagellate Streblomastix strix and complex community of Bacteroidetes bacteria on its surface.</title>
        <authorList>
            <person name="Treitli S.C."/>
            <person name="Kolisko M."/>
            <person name="Husnik F."/>
            <person name="Keeling P."/>
            <person name="Hampl V."/>
        </authorList>
    </citation>
    <scope>NUCLEOTIDE SEQUENCE [LARGE SCALE GENOMIC DNA]</scope>
    <source>
        <strain evidence="7">ST1C</strain>
    </source>
</reference>